<keyword evidence="1" id="KW-0812">Transmembrane</keyword>
<evidence type="ECO:0000313" key="3">
    <source>
        <dbReference type="Proteomes" id="UP001319827"/>
    </source>
</evidence>
<dbReference type="InterPro" id="IPR045275">
    <property type="entry name" value="MscS_archaea/bacteria_type"/>
</dbReference>
<sequence length="278" mass="29660">MPWEPEFWTETLRRILSEIMAWLPTLGAVLLLLIVGWGVARLVQAILAGLLRRLRLDRLAERAGATRFLRDMGMEPSASKLIARLVFWLVLLVFILAAAESLGMRGVTDTLEELVAYLPRVLAAGLILLLGGLVARVVGKALGASAGQAGIKGGLALGQAVRYVILIFVVVLALGQLGVETILLVTTATVLIASAALALAVAFGWGSRDLARNIMAGLHAREEFAPGQMLSVQNYTGRLESIGPIKAALETEAGRVSLPNSVLIEEVVIILAEDKKTS</sequence>
<feature type="transmembrane region" description="Helical" evidence="1">
    <location>
        <begin position="81"/>
        <end position="99"/>
    </location>
</feature>
<reference evidence="2 3" key="1">
    <citation type="journal article" date="2016" name="C (Basel)">
        <title>Selective Growth of and Electricity Production by Marine Exoelectrogenic Bacteria in Self-Aggregated Hydrogel of Microbially Reduced Graphene Oxide.</title>
        <authorList>
            <person name="Yoshida N."/>
            <person name="Goto Y."/>
            <person name="Miyata Y."/>
        </authorList>
    </citation>
    <scope>NUCLEOTIDE SEQUENCE [LARGE SCALE GENOMIC DNA]</scope>
    <source>
        <strain evidence="2 3">NIT-T3</strain>
    </source>
</reference>
<gene>
    <name evidence="2" type="ORF">DESUT3_33100</name>
</gene>
<dbReference type="Gene3D" id="1.10.287.1260">
    <property type="match status" value="1"/>
</dbReference>
<keyword evidence="1" id="KW-0472">Membrane</keyword>
<dbReference type="PANTHER" id="PTHR30221:SF1">
    <property type="entry name" value="SMALL-CONDUCTANCE MECHANOSENSITIVE CHANNEL"/>
    <property type="match status" value="1"/>
</dbReference>
<protein>
    <recommendedName>
        <fullName evidence="4">Mechanosensitive ion channel</fullName>
    </recommendedName>
</protein>
<dbReference type="EMBL" id="AP024355">
    <property type="protein sequence ID" value="BCR06241.1"/>
    <property type="molecule type" value="Genomic_DNA"/>
</dbReference>
<accession>A0ABM8HVA4</accession>
<feature type="transmembrane region" description="Helical" evidence="1">
    <location>
        <begin position="20"/>
        <end position="43"/>
    </location>
</feature>
<dbReference type="PANTHER" id="PTHR30221">
    <property type="entry name" value="SMALL-CONDUCTANCE MECHANOSENSITIVE CHANNEL"/>
    <property type="match status" value="1"/>
</dbReference>
<evidence type="ECO:0008006" key="4">
    <source>
        <dbReference type="Google" id="ProtNLM"/>
    </source>
</evidence>
<proteinExistence type="predicted"/>
<feature type="transmembrane region" description="Helical" evidence="1">
    <location>
        <begin position="183"/>
        <end position="205"/>
    </location>
</feature>
<dbReference type="InterPro" id="IPR008910">
    <property type="entry name" value="MSC_TM_helix"/>
</dbReference>
<dbReference type="RefSeq" id="WP_221249611.1">
    <property type="nucleotide sequence ID" value="NZ_AP024355.1"/>
</dbReference>
<dbReference type="Pfam" id="PF05552">
    <property type="entry name" value="MS_channel_1st_1"/>
    <property type="match status" value="2"/>
</dbReference>
<keyword evidence="3" id="KW-1185">Reference proteome</keyword>
<feature type="transmembrane region" description="Helical" evidence="1">
    <location>
        <begin position="160"/>
        <end position="177"/>
    </location>
</feature>
<evidence type="ECO:0000313" key="2">
    <source>
        <dbReference type="EMBL" id="BCR06241.1"/>
    </source>
</evidence>
<organism evidence="2 3">
    <name type="scientific">Desulfuromonas versatilis</name>
    <dbReference type="NCBI Taxonomy" id="2802975"/>
    <lineage>
        <taxon>Bacteria</taxon>
        <taxon>Pseudomonadati</taxon>
        <taxon>Thermodesulfobacteriota</taxon>
        <taxon>Desulfuromonadia</taxon>
        <taxon>Desulfuromonadales</taxon>
        <taxon>Desulfuromonadaceae</taxon>
        <taxon>Desulfuromonas</taxon>
    </lineage>
</organism>
<feature type="transmembrane region" description="Helical" evidence="1">
    <location>
        <begin position="119"/>
        <end position="139"/>
    </location>
</feature>
<keyword evidence="1" id="KW-1133">Transmembrane helix</keyword>
<name>A0ABM8HVA4_9BACT</name>
<dbReference type="Proteomes" id="UP001319827">
    <property type="component" value="Chromosome"/>
</dbReference>
<evidence type="ECO:0000256" key="1">
    <source>
        <dbReference type="SAM" id="Phobius"/>
    </source>
</evidence>
<reference evidence="2 3" key="2">
    <citation type="journal article" date="2021" name="Int. J. Syst. Evol. Microbiol.">
        <title>Isolation and Polyphasic Characterization of Desulfuromonas versatilis sp. Nov., an Electrogenic Bacteria Capable of Versatile Metabolism Isolated from a Graphene Oxide-Reducing Enrichment Culture.</title>
        <authorList>
            <person name="Xie L."/>
            <person name="Yoshida N."/>
            <person name="Ishii S."/>
            <person name="Meng L."/>
        </authorList>
    </citation>
    <scope>NUCLEOTIDE SEQUENCE [LARGE SCALE GENOMIC DNA]</scope>
    <source>
        <strain evidence="2 3">NIT-T3</strain>
    </source>
</reference>